<dbReference type="Proteomes" id="UP000321058">
    <property type="component" value="Unassembled WGS sequence"/>
</dbReference>
<dbReference type="InterPro" id="IPR011257">
    <property type="entry name" value="DNA_glycosylase"/>
</dbReference>
<dbReference type="GO" id="GO:0008725">
    <property type="term" value="F:DNA-3-methyladenine glycosylase activity"/>
    <property type="evidence" value="ECO:0007669"/>
    <property type="project" value="InterPro"/>
</dbReference>
<keyword evidence="2" id="KW-1185">Reference proteome</keyword>
<dbReference type="SUPFAM" id="SSF48150">
    <property type="entry name" value="DNA-glycosylase"/>
    <property type="match status" value="1"/>
</dbReference>
<proteinExistence type="predicted"/>
<dbReference type="EMBL" id="BKAJ01000091">
    <property type="protein sequence ID" value="GEP58002.1"/>
    <property type="molecule type" value="Genomic_DNA"/>
</dbReference>
<accession>A0A512NGG6</accession>
<dbReference type="Gene3D" id="1.10.340.30">
    <property type="entry name" value="Hypothetical protein, domain 2"/>
    <property type="match status" value="1"/>
</dbReference>
<dbReference type="RefSeq" id="WP_147152821.1">
    <property type="nucleotide sequence ID" value="NZ_BKAJ01000091.1"/>
</dbReference>
<reference evidence="1 2" key="1">
    <citation type="submission" date="2019-07" db="EMBL/GenBank/DDBJ databases">
        <title>Whole genome shotgun sequence of Reyranella soli NBRC 108950.</title>
        <authorList>
            <person name="Hosoyama A."/>
            <person name="Uohara A."/>
            <person name="Ohji S."/>
            <person name="Ichikawa N."/>
        </authorList>
    </citation>
    <scope>NUCLEOTIDE SEQUENCE [LARGE SCALE GENOMIC DNA]</scope>
    <source>
        <strain evidence="1 2">NBRC 108950</strain>
    </source>
</reference>
<evidence type="ECO:0000313" key="1">
    <source>
        <dbReference type="EMBL" id="GEP58002.1"/>
    </source>
</evidence>
<dbReference type="OrthoDB" id="9795156at2"/>
<name>A0A512NGG6_9HYPH</name>
<sequence>MAPKGARITFKRIRERAAKRKGGDKVLASLMPKKPNNKSLAKLSDDRVLSEMAARVFSAGFVWSVIDNKWPGFEEAFLEFNPKRLLFQPAEFWEKLASDKRIVRNPQKIKSVRDNARFVTEISAEHGSFGKFLAKWPADDQAGLLELLGKRGSRLGGFSGQYLLRFLGWDAWVLSGHVLMCLRDAGVPISATGTSKKDLRAAQAQLNAWREGSGLPMAWVSRTCALSIGENYDVARLKEIMQL</sequence>
<protein>
    <submittedName>
        <fullName evidence="1">3-methyladenine DNA glycosylase</fullName>
    </submittedName>
</protein>
<organism evidence="1 2">
    <name type="scientific">Reyranella soli</name>
    <dbReference type="NCBI Taxonomy" id="1230389"/>
    <lineage>
        <taxon>Bacteria</taxon>
        <taxon>Pseudomonadati</taxon>
        <taxon>Pseudomonadota</taxon>
        <taxon>Alphaproteobacteria</taxon>
        <taxon>Hyphomicrobiales</taxon>
        <taxon>Reyranellaceae</taxon>
        <taxon>Reyranella</taxon>
    </lineage>
</organism>
<dbReference type="InterPro" id="IPR052891">
    <property type="entry name" value="DNA-3mA_glycosylase"/>
</dbReference>
<dbReference type="InterPro" id="IPR005019">
    <property type="entry name" value="Adenine_glyco"/>
</dbReference>
<dbReference type="PANTHER" id="PTHR30037">
    <property type="entry name" value="DNA-3-METHYLADENINE GLYCOSYLASE 1"/>
    <property type="match status" value="1"/>
</dbReference>
<dbReference type="AlphaFoldDB" id="A0A512NGG6"/>
<comment type="caution">
    <text evidence="1">The sequence shown here is derived from an EMBL/GenBank/DDBJ whole genome shotgun (WGS) entry which is preliminary data.</text>
</comment>
<evidence type="ECO:0000313" key="2">
    <source>
        <dbReference type="Proteomes" id="UP000321058"/>
    </source>
</evidence>
<gene>
    <name evidence="1" type="ORF">RSO01_51680</name>
</gene>
<dbReference type="GO" id="GO:0006284">
    <property type="term" value="P:base-excision repair"/>
    <property type="evidence" value="ECO:0007669"/>
    <property type="project" value="InterPro"/>
</dbReference>
<dbReference type="PANTHER" id="PTHR30037:SF3">
    <property type="entry name" value="BLR0857 PROTEIN"/>
    <property type="match status" value="1"/>
</dbReference>
<dbReference type="Pfam" id="PF03352">
    <property type="entry name" value="Adenine_glyco"/>
    <property type="match status" value="1"/>
</dbReference>